<dbReference type="PROSITE" id="PS51158">
    <property type="entry name" value="ALPHA_KINASE"/>
    <property type="match status" value="1"/>
</dbReference>
<proteinExistence type="predicted"/>
<dbReference type="InterPro" id="IPR011009">
    <property type="entry name" value="Kinase-like_dom_sf"/>
</dbReference>
<feature type="domain" description="Alpha-type protein kinase" evidence="5">
    <location>
        <begin position="680"/>
        <end position="924"/>
    </location>
</feature>
<protein>
    <submittedName>
        <fullName evidence="6">Lim domain-containing protein</fullName>
    </submittedName>
</protein>
<dbReference type="GO" id="GO:0005524">
    <property type="term" value="F:ATP binding"/>
    <property type="evidence" value="ECO:0007669"/>
    <property type="project" value="InterPro"/>
</dbReference>
<feature type="compositionally biased region" description="Basic and acidic residues" evidence="4">
    <location>
        <begin position="369"/>
        <end position="436"/>
    </location>
</feature>
<feature type="compositionally biased region" description="Basic residues" evidence="4">
    <location>
        <begin position="352"/>
        <end position="368"/>
    </location>
</feature>
<evidence type="ECO:0000256" key="1">
    <source>
        <dbReference type="ARBA" id="ARBA00022527"/>
    </source>
</evidence>
<feature type="region of interest" description="Disordered" evidence="4">
    <location>
        <begin position="1"/>
        <end position="436"/>
    </location>
</feature>
<sequence>MGSETTSSDSDYNTISPTSSSTSSDSEKENDQIQKRKPKLKQKLKQKQKHKPKQKQPQKQKKKNKKKIKKIKENTKKKKPKLKQKPKSLPMEKVLHSTTKEKKKKKKKKKKSRSTSTSSTSNSSDLKPIQRQKGKNARYFKKKKKKKREITDTSDEDEKSSEEESTSDDTSDEEETTSDDTSDEEETTSSSYEDTDTSDEEEKSSKEETTSDDTSDEEETTSDETSDKEETTSAESREEEEKTSDEETTPVSISATNEIIERRRNKKHSKKYKHKSNKETDQIKKQKKNKHSNQGKKRKKLKGKKKKNEPNYVQKDQTFNNKVKKNQNKLLKKKKSKWMKKKSNKEMDQIKKQKKKNKHSIQVKKKKEREKEKGKETAKETKKENNNKKNRGDYNHNWSDKNENQLENDSKKIPDPQTESEKENSKNKDQETNDDNPREKLAILFLSDICKESSKKFVDIKSYIQNYIENIGTFNQGALIHYGMVGYRDFEDKKMYQYIKFVTDSNRFTDKLEGISVSGGEKAKTTNVLGALNYVNRIKWPECQLKLLIHFPVKVCHGKEFGGPKPSTFLTRSTKKLIQKTNQFSQDEIIKKLRKSKIHWHMVTGDKRHETMFLIWKNIYDDPNSGIFLKRFPHNVELNEQLKIVRECFNTTKVEKQSKKPPIQYLNTRAKTFLVSINPKKQNLVKLLNNKEKPVYLLHKDFNIQRSRGALKKDDTFLKFQNKNIYQFYLNKKNLVYYGIQQSSQEECRSYLQSYLLATLIADEFNNMLIKKLSTESELGKPAQFYPIINFIPTYYLIMKDTENQNQKEYYLLWPVNCRHAKQLIDNMCMVTSEQSSLIESFIHYAFEEKKGLIIFSNFYEKKGFYFPPQINLHNNKIFNKKIKDHRDQGEIPHLNFFHNHQCNEVCSAFCCNNSSKKKNIKPLNITRLPHVTRLCKIKFCGNPINFVPEKNLMLRDFICTECEKKIESIVIPKFK</sequence>
<feature type="compositionally biased region" description="Basic residues" evidence="4">
    <location>
        <begin position="322"/>
        <end position="343"/>
    </location>
</feature>
<dbReference type="PANTHER" id="PTHR47763:SF1">
    <property type="entry name" value="DUF659 DOMAIN-CONTAINING PROTEIN"/>
    <property type="match status" value="1"/>
</dbReference>
<evidence type="ECO:0000256" key="4">
    <source>
        <dbReference type="SAM" id="MobiDB-lite"/>
    </source>
</evidence>
<dbReference type="PANTHER" id="PTHR47763">
    <property type="entry name" value="ALPHA-PROTEIN KINASE VWKA"/>
    <property type="match status" value="1"/>
</dbReference>
<dbReference type="EMBL" id="JANTQA010000015">
    <property type="protein sequence ID" value="KAJ3447584.1"/>
    <property type="molecule type" value="Genomic_DNA"/>
</dbReference>
<dbReference type="AlphaFoldDB" id="A0AAV8A038"/>
<evidence type="ECO:0000259" key="5">
    <source>
        <dbReference type="PROSITE" id="PS51158"/>
    </source>
</evidence>
<feature type="compositionally biased region" description="Acidic residues" evidence="4">
    <location>
        <begin position="152"/>
        <end position="202"/>
    </location>
</feature>
<gene>
    <name evidence="6" type="ORF">M0812_00055</name>
</gene>
<evidence type="ECO:0000313" key="7">
    <source>
        <dbReference type="Proteomes" id="UP001146793"/>
    </source>
</evidence>
<keyword evidence="2" id="KW-0808">Transferase</keyword>
<comment type="caution">
    <text evidence="6">The sequence shown here is derived from an EMBL/GenBank/DDBJ whole genome shotgun (WGS) entry which is preliminary data.</text>
</comment>
<feature type="compositionally biased region" description="Polar residues" evidence="4">
    <location>
        <begin position="1"/>
        <end position="13"/>
    </location>
</feature>
<feature type="compositionally biased region" description="Low complexity" evidence="4">
    <location>
        <begin position="114"/>
        <end position="124"/>
    </location>
</feature>
<keyword evidence="3" id="KW-0418">Kinase</keyword>
<name>A0AAV8A038_9EUKA</name>
<feature type="compositionally biased region" description="Basic residues" evidence="4">
    <location>
        <begin position="285"/>
        <end position="307"/>
    </location>
</feature>
<dbReference type="Proteomes" id="UP001146793">
    <property type="component" value="Unassembled WGS sequence"/>
</dbReference>
<reference evidence="6" key="1">
    <citation type="submission" date="2022-08" db="EMBL/GenBank/DDBJ databases">
        <title>Novel sulphate-reducing endosymbionts in the free-living metamonad Anaeramoeba.</title>
        <authorList>
            <person name="Jerlstrom-Hultqvist J."/>
            <person name="Cepicka I."/>
            <person name="Gallot-Lavallee L."/>
            <person name="Salas-Leiva D."/>
            <person name="Curtis B.A."/>
            <person name="Zahonova K."/>
            <person name="Pipaliya S."/>
            <person name="Dacks J."/>
            <person name="Roger A.J."/>
        </authorList>
    </citation>
    <scope>NUCLEOTIDE SEQUENCE</scope>
    <source>
        <strain evidence="6">Busselton2</strain>
    </source>
</reference>
<feature type="compositionally biased region" description="Basic residues" evidence="4">
    <location>
        <begin position="130"/>
        <end position="148"/>
    </location>
</feature>
<dbReference type="Gene3D" id="3.20.200.10">
    <property type="entry name" value="MHCK/EF2 kinase"/>
    <property type="match status" value="1"/>
</dbReference>
<keyword evidence="1" id="KW-0723">Serine/threonine-protein kinase</keyword>
<feature type="compositionally biased region" description="Basic and acidic residues" evidence="4">
    <location>
        <begin position="25"/>
        <end position="34"/>
    </location>
</feature>
<dbReference type="GO" id="GO:0005737">
    <property type="term" value="C:cytoplasm"/>
    <property type="evidence" value="ECO:0007669"/>
    <property type="project" value="TreeGrafter"/>
</dbReference>
<dbReference type="GO" id="GO:0004674">
    <property type="term" value="F:protein serine/threonine kinase activity"/>
    <property type="evidence" value="ECO:0007669"/>
    <property type="project" value="UniProtKB-KW"/>
</dbReference>
<feature type="compositionally biased region" description="Basic residues" evidence="4">
    <location>
        <begin position="263"/>
        <end position="276"/>
    </location>
</feature>
<feature type="compositionally biased region" description="Basic and acidic residues" evidence="4">
    <location>
        <begin position="228"/>
        <end position="240"/>
    </location>
</feature>
<evidence type="ECO:0000256" key="3">
    <source>
        <dbReference type="ARBA" id="ARBA00022777"/>
    </source>
</evidence>
<evidence type="ECO:0000313" key="6">
    <source>
        <dbReference type="EMBL" id="KAJ3447584.1"/>
    </source>
</evidence>
<dbReference type="InterPro" id="IPR004166">
    <property type="entry name" value="a-kinase_dom"/>
</dbReference>
<feature type="compositionally biased region" description="Low complexity" evidence="4">
    <location>
        <begin position="14"/>
        <end position="24"/>
    </location>
</feature>
<dbReference type="SUPFAM" id="SSF56112">
    <property type="entry name" value="Protein kinase-like (PK-like)"/>
    <property type="match status" value="1"/>
</dbReference>
<organism evidence="6 7">
    <name type="scientific">Anaeramoeba flamelloides</name>
    <dbReference type="NCBI Taxonomy" id="1746091"/>
    <lineage>
        <taxon>Eukaryota</taxon>
        <taxon>Metamonada</taxon>
        <taxon>Anaeramoebidae</taxon>
        <taxon>Anaeramoeba</taxon>
    </lineage>
</organism>
<feature type="compositionally biased region" description="Acidic residues" evidence="4">
    <location>
        <begin position="210"/>
        <end position="227"/>
    </location>
</feature>
<feature type="compositionally biased region" description="Basic residues" evidence="4">
    <location>
        <begin position="101"/>
        <end position="113"/>
    </location>
</feature>
<dbReference type="InterPro" id="IPR052969">
    <property type="entry name" value="Thr-specific_kinase-like"/>
</dbReference>
<feature type="compositionally biased region" description="Basic residues" evidence="4">
    <location>
        <begin position="35"/>
        <end position="86"/>
    </location>
</feature>
<evidence type="ECO:0000256" key="2">
    <source>
        <dbReference type="ARBA" id="ARBA00022679"/>
    </source>
</evidence>
<accession>A0AAV8A038</accession>